<dbReference type="EMBL" id="FZNX01000001">
    <property type="protein sequence ID" value="SNR30344.1"/>
    <property type="molecule type" value="Genomic_DNA"/>
</dbReference>
<keyword evidence="3" id="KW-1185">Reference proteome</keyword>
<dbReference type="OrthoDB" id="893030at2"/>
<accession>A0A238V8B5</accession>
<dbReference type="Gene3D" id="3.40.630.30">
    <property type="match status" value="1"/>
</dbReference>
<reference evidence="3" key="1">
    <citation type="submission" date="2017-06" db="EMBL/GenBank/DDBJ databases">
        <authorList>
            <person name="Varghese N."/>
            <person name="Submissions S."/>
        </authorList>
    </citation>
    <scope>NUCLEOTIDE SEQUENCE [LARGE SCALE GENOMIC DNA]</scope>
    <source>
        <strain evidence="3">DSM 27993</strain>
    </source>
</reference>
<evidence type="ECO:0000313" key="3">
    <source>
        <dbReference type="Proteomes" id="UP000198412"/>
    </source>
</evidence>
<evidence type="ECO:0000313" key="2">
    <source>
        <dbReference type="EMBL" id="SNR30344.1"/>
    </source>
</evidence>
<feature type="domain" description="N-acetyltransferase" evidence="1">
    <location>
        <begin position="9"/>
        <end position="169"/>
    </location>
</feature>
<keyword evidence="2" id="KW-0808">Transferase</keyword>
<dbReference type="InterPro" id="IPR000182">
    <property type="entry name" value="GNAT_dom"/>
</dbReference>
<gene>
    <name evidence="2" type="ORF">SAMN04488111_0070</name>
</gene>
<dbReference type="AlphaFoldDB" id="A0A238V8B5"/>
<dbReference type="Pfam" id="PF13302">
    <property type="entry name" value="Acetyltransf_3"/>
    <property type="match status" value="1"/>
</dbReference>
<proteinExistence type="predicted"/>
<dbReference type="GO" id="GO:0016747">
    <property type="term" value="F:acyltransferase activity, transferring groups other than amino-acyl groups"/>
    <property type="evidence" value="ECO:0007669"/>
    <property type="project" value="InterPro"/>
</dbReference>
<dbReference type="PROSITE" id="PS51186">
    <property type="entry name" value="GNAT"/>
    <property type="match status" value="1"/>
</dbReference>
<dbReference type="SUPFAM" id="SSF55729">
    <property type="entry name" value="Acyl-CoA N-acyltransferases (Nat)"/>
    <property type="match status" value="1"/>
</dbReference>
<name>A0A238V8B5_9FLAO</name>
<protein>
    <submittedName>
        <fullName evidence="2">Diamine N-acetyltransferase</fullName>
    </submittedName>
</protein>
<dbReference type="InterPro" id="IPR016181">
    <property type="entry name" value="Acyl_CoA_acyltransferase"/>
</dbReference>
<dbReference type="PANTHER" id="PTHR43415">
    <property type="entry name" value="SPERMIDINE N(1)-ACETYLTRANSFERASE"/>
    <property type="match status" value="1"/>
</dbReference>
<dbReference type="RefSeq" id="WP_089376454.1">
    <property type="nucleotide sequence ID" value="NZ_FZNX01000001.1"/>
</dbReference>
<dbReference type="Proteomes" id="UP000198412">
    <property type="component" value="Unassembled WGS sequence"/>
</dbReference>
<evidence type="ECO:0000259" key="1">
    <source>
        <dbReference type="PROSITE" id="PS51186"/>
    </source>
</evidence>
<sequence length="172" mass="20103">MATLLGENIVLRALEPEDLNFLFTAENNEVFWEISSTQTPYSKYILEKYIENSHQDIYEAKQYRFVICNTENIPVGMIDLFDFNPQHLRIGIGILLIPKHQNKGYGVEALELIIDYAFSYLNVHQIFANITSDNFKSISLFEKFNFKPAGVKKDWIYSKSTFKDEILYQLIK</sequence>
<dbReference type="CDD" id="cd04301">
    <property type="entry name" value="NAT_SF"/>
    <property type="match status" value="1"/>
</dbReference>
<organism evidence="2 3">
    <name type="scientific">Lutibacter flavus</name>
    <dbReference type="NCBI Taxonomy" id="691689"/>
    <lineage>
        <taxon>Bacteria</taxon>
        <taxon>Pseudomonadati</taxon>
        <taxon>Bacteroidota</taxon>
        <taxon>Flavobacteriia</taxon>
        <taxon>Flavobacteriales</taxon>
        <taxon>Flavobacteriaceae</taxon>
        <taxon>Lutibacter</taxon>
    </lineage>
</organism>
<dbReference type="PANTHER" id="PTHR43415:SF3">
    <property type="entry name" value="GNAT-FAMILY ACETYLTRANSFERASE"/>
    <property type="match status" value="1"/>
</dbReference>